<dbReference type="PANTHER" id="PTHR40572">
    <property type="entry name" value="PROTEIN BAX"/>
    <property type="match status" value="1"/>
</dbReference>
<evidence type="ECO:0000256" key="1">
    <source>
        <dbReference type="SAM" id="SignalP"/>
    </source>
</evidence>
<keyword evidence="4" id="KW-1185">Reference proteome</keyword>
<dbReference type="Gene3D" id="1.10.530.10">
    <property type="match status" value="1"/>
</dbReference>
<evidence type="ECO:0000313" key="4">
    <source>
        <dbReference type="Proteomes" id="UP000295304"/>
    </source>
</evidence>
<evidence type="ECO:0000259" key="2">
    <source>
        <dbReference type="Pfam" id="PF01832"/>
    </source>
</evidence>
<dbReference type="PANTHER" id="PTHR40572:SF1">
    <property type="entry name" value="PROTEIN BAX"/>
    <property type="match status" value="1"/>
</dbReference>
<dbReference type="Proteomes" id="UP000295304">
    <property type="component" value="Unassembled WGS sequence"/>
</dbReference>
<feature type="domain" description="Mannosyl-glycoprotein endo-beta-N-acetylglucosamidase-like" evidence="2">
    <location>
        <begin position="182"/>
        <end position="306"/>
    </location>
</feature>
<dbReference type="RefSeq" id="WP_132937665.1">
    <property type="nucleotide sequence ID" value="NZ_CP119676.1"/>
</dbReference>
<dbReference type="InterPro" id="IPR002901">
    <property type="entry name" value="MGlyc_endo_b_GlcNAc-like_dom"/>
</dbReference>
<gene>
    <name evidence="3" type="ORF">EDD55_101263</name>
</gene>
<proteinExistence type="predicted"/>
<keyword evidence="1" id="KW-0732">Signal</keyword>
<dbReference type="Pfam" id="PF01832">
    <property type="entry name" value="Glucosaminidase"/>
    <property type="match status" value="1"/>
</dbReference>
<dbReference type="OrthoDB" id="9788155at2"/>
<sequence length="319" mass="35059">MHTTRFKLKLAIGLGALATSVAMMVWVNPPSFNAAPSAAHKHSAFRAASDIGARAARAGNVSGGVSAVHARTHHKLDYALDAVLRGERAVPRLTLARMPATLSDLKQVSQRKTMFFKAVLPLVLQVNEEILKDRRRAWKIRNEKRLGRHVAAADRLWLNVMTERYGVAHGDIDALMVRLDVVPPSLALAQAATESGWGTSRFAREGNAIFGQWTWSQDAGIVPLGRAEGKTHRIRAFSSLIDSVRAYMLNINTHRAYRALRRERAALRRRGAPLDGSDLAQFLDKYSQRGDAYVADLQTIIAANNLSALDDARLVGSNT</sequence>
<comment type="caution">
    <text evidence="3">The sequence shown here is derived from an EMBL/GenBank/DDBJ whole genome shotgun (WGS) entry which is preliminary data.</text>
</comment>
<dbReference type="InterPro" id="IPR053195">
    <property type="entry name" value="Bax-like"/>
</dbReference>
<organism evidence="3 4">
    <name type="scientific">Varunaivibrio sulfuroxidans</name>
    <dbReference type="NCBI Taxonomy" id="1773489"/>
    <lineage>
        <taxon>Bacteria</taxon>
        <taxon>Pseudomonadati</taxon>
        <taxon>Pseudomonadota</taxon>
        <taxon>Alphaproteobacteria</taxon>
        <taxon>Rhodospirillales</taxon>
        <taxon>Magnetovibrionaceae</taxon>
        <taxon>Varunaivibrio</taxon>
    </lineage>
</organism>
<dbReference type="EMBL" id="SLZW01000001">
    <property type="protein sequence ID" value="TCS64932.1"/>
    <property type="molecule type" value="Genomic_DNA"/>
</dbReference>
<accession>A0A4R3JGA6</accession>
<feature type="chain" id="PRO_5020518252" evidence="1">
    <location>
        <begin position="35"/>
        <end position="319"/>
    </location>
</feature>
<evidence type="ECO:0000313" key="3">
    <source>
        <dbReference type="EMBL" id="TCS64932.1"/>
    </source>
</evidence>
<dbReference type="GO" id="GO:0004040">
    <property type="term" value="F:amidase activity"/>
    <property type="evidence" value="ECO:0007669"/>
    <property type="project" value="InterPro"/>
</dbReference>
<name>A0A4R3JGA6_9PROT</name>
<feature type="signal peptide" evidence="1">
    <location>
        <begin position="1"/>
        <end position="34"/>
    </location>
</feature>
<protein>
    <submittedName>
        <fullName evidence="3">Bax protein</fullName>
    </submittedName>
</protein>
<dbReference type="AlphaFoldDB" id="A0A4R3JGA6"/>
<reference evidence="3 4" key="1">
    <citation type="submission" date="2019-03" db="EMBL/GenBank/DDBJ databases">
        <title>Genomic Encyclopedia of Type Strains, Phase IV (KMG-IV): sequencing the most valuable type-strain genomes for metagenomic binning, comparative biology and taxonomic classification.</title>
        <authorList>
            <person name="Goeker M."/>
        </authorList>
    </citation>
    <scope>NUCLEOTIDE SEQUENCE [LARGE SCALE GENOMIC DNA]</scope>
    <source>
        <strain evidence="3 4">DSM 101688</strain>
    </source>
</reference>